<keyword evidence="3 5" id="KW-0378">Hydrolase</keyword>
<dbReference type="PROSITE" id="PS51892">
    <property type="entry name" value="SUBTILASE"/>
    <property type="match status" value="1"/>
</dbReference>
<dbReference type="EMBL" id="BAABRO010000007">
    <property type="protein sequence ID" value="GAA5507851.1"/>
    <property type="molecule type" value="Genomic_DNA"/>
</dbReference>
<dbReference type="InterPro" id="IPR022398">
    <property type="entry name" value="Peptidase_S8_His-AS"/>
</dbReference>
<evidence type="ECO:0000256" key="6">
    <source>
        <dbReference type="RuleBase" id="RU003355"/>
    </source>
</evidence>
<dbReference type="RefSeq" id="WP_345684694.1">
    <property type="nucleotide sequence ID" value="NZ_BAABRO010000007.1"/>
</dbReference>
<feature type="domain" description="Peptidase S8/S53" evidence="8">
    <location>
        <begin position="99"/>
        <end position="344"/>
    </location>
</feature>
<dbReference type="SUPFAM" id="SSF52743">
    <property type="entry name" value="Subtilisin-like"/>
    <property type="match status" value="1"/>
</dbReference>
<evidence type="ECO:0000313" key="10">
    <source>
        <dbReference type="Proteomes" id="UP001416858"/>
    </source>
</evidence>
<evidence type="ECO:0000256" key="4">
    <source>
        <dbReference type="ARBA" id="ARBA00022825"/>
    </source>
</evidence>
<feature type="active site" description="Charge relay system" evidence="5">
    <location>
        <position position="108"/>
    </location>
</feature>
<evidence type="ECO:0000259" key="8">
    <source>
        <dbReference type="Pfam" id="PF00082"/>
    </source>
</evidence>
<dbReference type="PANTHER" id="PTHR43399">
    <property type="entry name" value="SUBTILISIN-RELATED"/>
    <property type="match status" value="1"/>
</dbReference>
<dbReference type="PRINTS" id="PR00723">
    <property type="entry name" value="SUBTILISIN"/>
</dbReference>
<dbReference type="InterPro" id="IPR023828">
    <property type="entry name" value="Peptidase_S8_Ser-AS"/>
</dbReference>
<dbReference type="InterPro" id="IPR015500">
    <property type="entry name" value="Peptidase_S8_subtilisin-rel"/>
</dbReference>
<evidence type="ECO:0000256" key="2">
    <source>
        <dbReference type="ARBA" id="ARBA00022670"/>
    </source>
</evidence>
<dbReference type="InterPro" id="IPR036852">
    <property type="entry name" value="Peptidase_S8/S53_dom_sf"/>
</dbReference>
<dbReference type="InterPro" id="IPR023827">
    <property type="entry name" value="Peptidase_S8_Asp-AS"/>
</dbReference>
<dbReference type="Gene3D" id="3.40.50.200">
    <property type="entry name" value="Peptidase S8/S53 domain"/>
    <property type="match status" value="1"/>
</dbReference>
<feature type="active site" description="Charge relay system" evidence="5">
    <location>
        <position position="327"/>
    </location>
</feature>
<evidence type="ECO:0000313" key="9">
    <source>
        <dbReference type="EMBL" id="GAA5507851.1"/>
    </source>
</evidence>
<protein>
    <recommendedName>
        <fullName evidence="8">Peptidase S8/S53 domain-containing protein</fullName>
    </recommendedName>
</protein>
<keyword evidence="2 5" id="KW-0645">Protease</keyword>
<evidence type="ECO:0000256" key="1">
    <source>
        <dbReference type="ARBA" id="ARBA00011073"/>
    </source>
</evidence>
<evidence type="ECO:0000256" key="5">
    <source>
        <dbReference type="PROSITE-ProRule" id="PRU01240"/>
    </source>
</evidence>
<accession>A0ABP9VSR7</accession>
<dbReference type="PROSITE" id="PS00138">
    <property type="entry name" value="SUBTILASE_SER"/>
    <property type="match status" value="1"/>
</dbReference>
<feature type="active site" description="Charge relay system" evidence="5">
    <location>
        <position position="150"/>
    </location>
</feature>
<feature type="compositionally biased region" description="Low complexity" evidence="7">
    <location>
        <begin position="58"/>
        <end position="67"/>
    </location>
</feature>
<sequence>MKISDSNQDIGEGDVIERCEERLALSASLPSDLLLEALSIGWSDDSLETLSATNSDLSSSPEPASASQPTDADPATPNLIEQAAAIRNQSGTADAVLNGSGQTVAVIDSGVAWDHVALGGGFGPGYRVVGGWDFAENDANPYDDGPAGYHGTHVAGLLAGESGSFSGVAPGADIVALRVFDDNGLGQLSWIEDSLQWVHDNRNAFESPITTVNLSVGAALNDENLADAMSMLEDELQLLRDDGILVFAAAGNFFGNSVTDTSLMYPAASDAVVAVGSVNDLGELSSFSQREDGLLATSGESVRSSVPDHVYGWDGKVNDFASLNGTSMATPQVAAASMLVRQAMIDEGIEPTPDAILSRLRESTVSRIDSVTGASYNVIDLQAAIQTAATDPVPDPIQPTDPIQPDDPIEPDAPAELGEQTDFEITHFTGTSDNESFVLDLTDGIELRSGGNIYRFDATDSLTTPIVIDVGAGADSLHIIGSSEAERLVMYPSSHGEASRLSTNTFAIELRGVESVVFDGGGGSDRATLYDSSGNDTLRTGPGKTVLSGVGFQFEINQVSRIYAHATAGGEDQAFLNDSAGDDTLAVRPQFTSLRSETSFHAAYGFERVYAYATAGGNDTATLYDSDGDDTMSVSSNRSIISGPGYQVSARGFDSVDAYASGAGHDTVNIYADDANSQWDQTSDRLQWTGSDGTTRIARGFERMQAFEQYEPIAITPQSLNFASMILSDDAAERHRRERLASQAVFEWLGSKELPDTLLGE</sequence>
<comment type="similarity">
    <text evidence="1 5 6">Belongs to the peptidase S8 family.</text>
</comment>
<organism evidence="9 10">
    <name type="scientific">Novipirellula caenicola</name>
    <dbReference type="NCBI Taxonomy" id="1536901"/>
    <lineage>
        <taxon>Bacteria</taxon>
        <taxon>Pseudomonadati</taxon>
        <taxon>Planctomycetota</taxon>
        <taxon>Planctomycetia</taxon>
        <taxon>Pirellulales</taxon>
        <taxon>Pirellulaceae</taxon>
        <taxon>Novipirellula</taxon>
    </lineage>
</organism>
<dbReference type="InterPro" id="IPR051048">
    <property type="entry name" value="Peptidase_S8/S53_subtilisin"/>
</dbReference>
<keyword evidence="4 5" id="KW-0720">Serine protease</keyword>
<feature type="region of interest" description="Disordered" evidence="7">
    <location>
        <begin position="51"/>
        <end position="75"/>
    </location>
</feature>
<dbReference type="Pfam" id="PF00082">
    <property type="entry name" value="Peptidase_S8"/>
    <property type="match status" value="1"/>
</dbReference>
<proteinExistence type="inferred from homology"/>
<dbReference type="PANTHER" id="PTHR43399:SF4">
    <property type="entry name" value="CELL WALL-ASSOCIATED PROTEASE"/>
    <property type="match status" value="1"/>
</dbReference>
<dbReference type="Proteomes" id="UP001416858">
    <property type="component" value="Unassembled WGS sequence"/>
</dbReference>
<dbReference type="PROSITE" id="PS00137">
    <property type="entry name" value="SUBTILASE_HIS"/>
    <property type="match status" value="1"/>
</dbReference>
<dbReference type="InterPro" id="IPR000209">
    <property type="entry name" value="Peptidase_S8/S53_dom"/>
</dbReference>
<comment type="caution">
    <text evidence="9">The sequence shown here is derived from an EMBL/GenBank/DDBJ whole genome shotgun (WGS) entry which is preliminary data.</text>
</comment>
<name>A0ABP9VSR7_9BACT</name>
<reference evidence="9 10" key="1">
    <citation type="submission" date="2024-02" db="EMBL/GenBank/DDBJ databases">
        <title>Rhodopirellula caenicola NBRC 110016.</title>
        <authorList>
            <person name="Ichikawa N."/>
            <person name="Katano-Makiyama Y."/>
            <person name="Hidaka K."/>
        </authorList>
    </citation>
    <scope>NUCLEOTIDE SEQUENCE [LARGE SCALE GENOMIC DNA]</scope>
    <source>
        <strain evidence="9 10">NBRC 110016</strain>
    </source>
</reference>
<evidence type="ECO:0000256" key="3">
    <source>
        <dbReference type="ARBA" id="ARBA00022801"/>
    </source>
</evidence>
<keyword evidence="10" id="KW-1185">Reference proteome</keyword>
<gene>
    <name evidence="9" type="ORF">Rcae01_03309</name>
</gene>
<evidence type="ECO:0000256" key="7">
    <source>
        <dbReference type="SAM" id="MobiDB-lite"/>
    </source>
</evidence>
<dbReference type="PROSITE" id="PS00136">
    <property type="entry name" value="SUBTILASE_ASP"/>
    <property type="match status" value="1"/>
</dbReference>